<comment type="cofactor">
    <cofactor evidence="1 8">
        <name>heme</name>
        <dbReference type="ChEBI" id="CHEBI:30413"/>
    </cofactor>
</comment>
<dbReference type="InterPro" id="IPR002401">
    <property type="entry name" value="Cyt_P450_E_grp-I"/>
</dbReference>
<sequence length="457" mass="51970">PPKKMLQALKGSARSASPVVRWLDSVWESRVSLPRQDRALKTLQEMPGPSGFSFAWDLFARGGLSRLHELQVEGRARYGPVWKASFGPILTVHVAEPALIEQVLRQEGQHPIRSDLSSWKDYRQLRGHAYGLLTAEGEEWQAIRSLLGKHMLRPRAVEAYSDTLNSVVTDLIAKLQFSRRQNAQGVVKDVASEFYRFGLEGISSVLFESRIGCLEPQVPPETERFIQAINTMFVMTLLTMAMPRWLHRLFPKPWRTFCQCWDYMFEFGPGPVQSWPTWLLVALVLMPEVQSALRREVEGVLGGREVPGAVDVAQMPLMKAVVKEVLRLYPVIPANARVIADRDIQVGGYLIPKKTLITLCHFATSRDPRFFSSPARFWPERWLSREEGHHPYASVPFGVGKRSCIGRRIAELELYLALARILTRFEVKPDPEGGEVRPMTRTLLVPQSHISLQFIER</sequence>
<reference evidence="11" key="1">
    <citation type="submission" date="2011-12" db="EMBL/GenBank/DDBJ databases">
        <title>The Draft Genome of Lepisosteus oculatus.</title>
        <authorList>
            <consortium name="The Broad Institute Genome Assembly &amp; Analysis Group"/>
            <consortium name="Computational R&amp;D Group"/>
            <consortium name="and Sequencing Platform"/>
            <person name="Di Palma F."/>
            <person name="Alfoldi J."/>
            <person name="Johnson J."/>
            <person name="Berlin A."/>
            <person name="Gnerre S."/>
            <person name="Jaffe D."/>
            <person name="MacCallum I."/>
            <person name="Young S."/>
            <person name="Walker B.J."/>
            <person name="Lander E.S."/>
            <person name="Lindblad-Toh K."/>
        </authorList>
    </citation>
    <scope>NUCLEOTIDE SEQUENCE [LARGE SCALE GENOMIC DNA]</scope>
</reference>
<reference evidence="10" key="2">
    <citation type="submission" date="2025-08" db="UniProtKB">
        <authorList>
            <consortium name="Ensembl"/>
        </authorList>
    </citation>
    <scope>IDENTIFICATION</scope>
</reference>
<evidence type="ECO:0000256" key="1">
    <source>
        <dbReference type="ARBA" id="ARBA00001971"/>
    </source>
</evidence>
<dbReference type="eggNOG" id="KOG0159">
    <property type="taxonomic scope" value="Eukaryota"/>
</dbReference>
<dbReference type="InterPro" id="IPR050479">
    <property type="entry name" value="CYP11_CYP27_families"/>
</dbReference>
<keyword evidence="5 9" id="KW-0560">Oxidoreductase</keyword>
<dbReference type="PROSITE" id="PS00086">
    <property type="entry name" value="CYTOCHROME_P450"/>
    <property type="match status" value="1"/>
</dbReference>
<dbReference type="GO" id="GO:0005739">
    <property type="term" value="C:mitochondrion"/>
    <property type="evidence" value="ECO:0000318"/>
    <property type="project" value="GO_Central"/>
</dbReference>
<evidence type="ECO:0000313" key="11">
    <source>
        <dbReference type="Proteomes" id="UP000018468"/>
    </source>
</evidence>
<dbReference type="Bgee" id="ENSLOCG00000003882">
    <property type="expression patterns" value="Expressed in liver and 5 other cell types or tissues"/>
</dbReference>
<protein>
    <submittedName>
        <fullName evidence="10">Cytochrome P450, family 27, subfamily B, polypeptide 1</fullName>
    </submittedName>
</protein>
<dbReference type="InterPro" id="IPR001128">
    <property type="entry name" value="Cyt_P450"/>
</dbReference>
<keyword evidence="4 8" id="KW-0479">Metal-binding</keyword>
<comment type="similarity">
    <text evidence="2 9">Belongs to the cytochrome P450 family.</text>
</comment>
<dbReference type="GeneTree" id="ENSGT00950000182905"/>
<dbReference type="GO" id="GO:0004498">
    <property type="term" value="F:calcidiol 1-monooxygenase activity"/>
    <property type="evidence" value="ECO:0000318"/>
    <property type="project" value="GO_Central"/>
</dbReference>
<dbReference type="AlphaFoldDB" id="W5M8C5"/>
<reference evidence="10" key="3">
    <citation type="submission" date="2025-09" db="UniProtKB">
        <authorList>
            <consortium name="Ensembl"/>
        </authorList>
    </citation>
    <scope>IDENTIFICATION</scope>
</reference>
<proteinExistence type="inferred from homology"/>
<dbReference type="PANTHER" id="PTHR24279">
    <property type="entry name" value="CYTOCHROME P450"/>
    <property type="match status" value="1"/>
</dbReference>
<dbReference type="SUPFAM" id="SSF48264">
    <property type="entry name" value="Cytochrome P450"/>
    <property type="match status" value="1"/>
</dbReference>
<evidence type="ECO:0000256" key="4">
    <source>
        <dbReference type="ARBA" id="ARBA00022723"/>
    </source>
</evidence>
<keyword evidence="6 8" id="KW-0408">Iron</keyword>
<dbReference type="EMBL" id="AHAT01018589">
    <property type="status" value="NOT_ANNOTATED_CDS"/>
    <property type="molecule type" value="Genomic_DNA"/>
</dbReference>
<evidence type="ECO:0000256" key="6">
    <source>
        <dbReference type="ARBA" id="ARBA00023004"/>
    </source>
</evidence>
<dbReference type="EMBL" id="AHAT01018590">
    <property type="status" value="NOT_ANNOTATED_CDS"/>
    <property type="molecule type" value="Genomic_DNA"/>
</dbReference>
<evidence type="ECO:0000256" key="2">
    <source>
        <dbReference type="ARBA" id="ARBA00010617"/>
    </source>
</evidence>
<dbReference type="Ensembl" id="ENSLOCT00000004641.1">
    <property type="protein sequence ID" value="ENSLOCP00000004633.1"/>
    <property type="gene ID" value="ENSLOCG00000003882.1"/>
</dbReference>
<evidence type="ECO:0000313" key="10">
    <source>
        <dbReference type="Ensembl" id="ENSLOCP00000004633.1"/>
    </source>
</evidence>
<dbReference type="STRING" id="7918.ENSLOCP00000004633"/>
<dbReference type="Gene3D" id="1.10.630.10">
    <property type="entry name" value="Cytochrome P450"/>
    <property type="match status" value="2"/>
</dbReference>
<keyword evidence="11" id="KW-1185">Reference proteome</keyword>
<dbReference type="Proteomes" id="UP000018468">
    <property type="component" value="Linkage group LG4"/>
</dbReference>
<dbReference type="PRINTS" id="PR00385">
    <property type="entry name" value="P450"/>
</dbReference>
<dbReference type="HOGENOM" id="CLU_001570_28_3_1"/>
<dbReference type="InterPro" id="IPR017972">
    <property type="entry name" value="Cyt_P450_CS"/>
</dbReference>
<dbReference type="OMA" id="KPWKTFC"/>
<dbReference type="GO" id="GO:0005506">
    <property type="term" value="F:iron ion binding"/>
    <property type="evidence" value="ECO:0007669"/>
    <property type="project" value="InterPro"/>
</dbReference>
<name>W5M8C5_LEPOC</name>
<feature type="binding site" description="axial binding residue" evidence="8">
    <location>
        <position position="404"/>
    </location>
    <ligand>
        <name>heme</name>
        <dbReference type="ChEBI" id="CHEBI:30413"/>
    </ligand>
    <ligandPart>
        <name>Fe</name>
        <dbReference type="ChEBI" id="CHEBI:18248"/>
    </ligandPart>
</feature>
<evidence type="ECO:0000256" key="8">
    <source>
        <dbReference type="PIRSR" id="PIRSR602401-1"/>
    </source>
</evidence>
<keyword evidence="3 8" id="KW-0349">Heme</keyword>
<dbReference type="PRINTS" id="PR00463">
    <property type="entry name" value="EP450I"/>
</dbReference>
<dbReference type="InParanoid" id="W5M8C5"/>
<evidence type="ECO:0000256" key="9">
    <source>
        <dbReference type="RuleBase" id="RU000461"/>
    </source>
</evidence>
<evidence type="ECO:0000256" key="7">
    <source>
        <dbReference type="ARBA" id="ARBA00023033"/>
    </source>
</evidence>
<organism evidence="10 11">
    <name type="scientific">Lepisosteus oculatus</name>
    <name type="common">Spotted gar</name>
    <dbReference type="NCBI Taxonomy" id="7918"/>
    <lineage>
        <taxon>Eukaryota</taxon>
        <taxon>Metazoa</taxon>
        <taxon>Chordata</taxon>
        <taxon>Craniata</taxon>
        <taxon>Vertebrata</taxon>
        <taxon>Euteleostomi</taxon>
        <taxon>Actinopterygii</taxon>
        <taxon>Neopterygii</taxon>
        <taxon>Holostei</taxon>
        <taxon>Semionotiformes</taxon>
        <taxon>Lepisosteidae</taxon>
        <taxon>Lepisosteus</taxon>
    </lineage>
</organism>
<keyword evidence="7 9" id="KW-0503">Monooxygenase</keyword>
<dbReference type="InterPro" id="IPR036396">
    <property type="entry name" value="Cyt_P450_sf"/>
</dbReference>
<evidence type="ECO:0000256" key="3">
    <source>
        <dbReference type="ARBA" id="ARBA00022617"/>
    </source>
</evidence>
<accession>W5M8C5</accession>
<dbReference type="PANTHER" id="PTHR24279:SF121">
    <property type="entry name" value="CYTOCHROME P450 FAMILY 27 SUBFAMILY B MEMBER 1"/>
    <property type="match status" value="1"/>
</dbReference>
<dbReference type="GO" id="GO:0020037">
    <property type="term" value="F:heme binding"/>
    <property type="evidence" value="ECO:0007669"/>
    <property type="project" value="InterPro"/>
</dbReference>
<dbReference type="Pfam" id="PF00067">
    <property type="entry name" value="p450"/>
    <property type="match status" value="2"/>
</dbReference>
<evidence type="ECO:0000256" key="5">
    <source>
        <dbReference type="ARBA" id="ARBA00023002"/>
    </source>
</evidence>
<dbReference type="EMBL" id="AHAT01018588">
    <property type="status" value="NOT_ANNOTATED_CDS"/>
    <property type="molecule type" value="Genomic_DNA"/>
</dbReference>